<dbReference type="OrthoDB" id="5524783at2"/>
<accession>A0A0K1PP96</accession>
<protein>
    <recommendedName>
        <fullName evidence="2">IgGFc-binding protein N-terminal domain-containing protein</fullName>
    </recommendedName>
</protein>
<feature type="signal peptide" evidence="1">
    <location>
        <begin position="1"/>
        <end position="23"/>
    </location>
</feature>
<evidence type="ECO:0000259" key="2">
    <source>
        <dbReference type="Pfam" id="PF17517"/>
    </source>
</evidence>
<dbReference type="STRING" id="1391654.AKJ09_01870"/>
<proteinExistence type="predicted"/>
<dbReference type="PROSITE" id="PS51257">
    <property type="entry name" value="PROKAR_LIPOPROTEIN"/>
    <property type="match status" value="1"/>
</dbReference>
<name>A0A0K1PP96_9BACT</name>
<dbReference type="InterPro" id="IPR035234">
    <property type="entry name" value="IgGFc-bd_N"/>
</dbReference>
<keyword evidence="4" id="KW-1185">Reference proteome</keyword>
<evidence type="ECO:0000313" key="3">
    <source>
        <dbReference type="EMBL" id="AKU95206.1"/>
    </source>
</evidence>
<gene>
    <name evidence="3" type="ORF">AKJ09_01870</name>
</gene>
<dbReference type="PANTHER" id="PTHR46534:SF1">
    <property type="entry name" value="IGGFC-BINDING PROTEIN N-TERMINAL DOMAIN-CONTAINING PROTEIN"/>
    <property type="match status" value="1"/>
</dbReference>
<sequence>MNTLHTRYRVSLLLVGSAAAAFAIGACNQTSKAFDNRVDTFEQDAAAEASTCPFQCSLDGRAVLRSCTGEVVETCSTELACGGGRCQEPCAAAAADKSSLGCEFYLQPPYFTKSFDQNCYASYVVNTSTVPVELSLEYQGEGIDLSKSVYRTNPGDATLVLHEGPLQPGESAILFVSDGSPDKISHGGERAAHCPEGIVPATFADGLPDGTGIGSSFHLTTSAPVSLAAIYPYGGARSYIPSATLLLPVATWGTNHVIVNAWERIMIQAYASAGGPAAQIVASEDDTDVTILPTQAIDDGPGVQGAGAKVPVTYRLGKGQVLQINQGAELSGSMVSSNKPTSIFGGQECMFIPSRRVACDTALQQLPAIEQWGSEYVAAGYRPRLGNEYEVMPYRIVAARDGTVLDYDPVVPAGAPLTMSAGEVVTFWGEVGSPFVVRTQDVDHPIYLAAYMSGAGGPKVGETDPLGSVDLRGNGDPEFVNVVPAGQYLNSYSFFADPTYDETSLVIVRAKAGGQFKDVWLECAGTLADFKPVGGRGDYEWTRVDLARNGGPGQAFDAGVCKNGLQRMRSEGPFTATLWGWAQWASYAYPGGMAQRKLVANPIVPVH</sequence>
<reference evidence="3 4" key="1">
    <citation type="submission" date="2015-08" db="EMBL/GenBank/DDBJ databases">
        <authorList>
            <person name="Babu N.S."/>
            <person name="Beckwith C.J."/>
            <person name="Beseler K.G."/>
            <person name="Brison A."/>
            <person name="Carone J.V."/>
            <person name="Caskin T.P."/>
            <person name="Diamond M."/>
            <person name="Durham M.E."/>
            <person name="Foxe J.M."/>
            <person name="Go M."/>
            <person name="Henderson B.A."/>
            <person name="Jones I.B."/>
            <person name="McGettigan J.A."/>
            <person name="Micheletti S.J."/>
            <person name="Nasrallah M.E."/>
            <person name="Ortiz D."/>
            <person name="Piller C.R."/>
            <person name="Privatt S.R."/>
            <person name="Schneider S.L."/>
            <person name="Sharp S."/>
            <person name="Smith T.C."/>
            <person name="Stanton J.D."/>
            <person name="Ullery H.E."/>
            <person name="Wilson R.J."/>
            <person name="Serrano M.G."/>
            <person name="Buck G."/>
            <person name="Lee V."/>
            <person name="Wang Y."/>
            <person name="Carvalho R."/>
            <person name="Voegtly L."/>
            <person name="Shi R."/>
            <person name="Duckworth R."/>
            <person name="Johnson A."/>
            <person name="Loviza R."/>
            <person name="Walstead R."/>
            <person name="Shah Z."/>
            <person name="Kiflezghi M."/>
            <person name="Wade K."/>
            <person name="Ball S.L."/>
            <person name="Bradley K.W."/>
            <person name="Asai D.J."/>
            <person name="Bowman C.A."/>
            <person name="Russell D.A."/>
            <person name="Pope W.H."/>
            <person name="Jacobs-Sera D."/>
            <person name="Hendrix R.W."/>
            <person name="Hatfull G.F."/>
        </authorList>
    </citation>
    <scope>NUCLEOTIDE SEQUENCE [LARGE SCALE GENOMIC DNA]</scope>
    <source>
        <strain evidence="3 4">DSM 27648</strain>
    </source>
</reference>
<dbReference type="AlphaFoldDB" id="A0A0K1PP96"/>
<dbReference type="Pfam" id="PF17517">
    <property type="entry name" value="IgGFc_binding"/>
    <property type="match status" value="1"/>
</dbReference>
<dbReference type="PANTHER" id="PTHR46534">
    <property type="entry name" value="IGGFC_BINDING DOMAIN-CONTAINING PROTEIN"/>
    <property type="match status" value="1"/>
</dbReference>
<keyword evidence="1" id="KW-0732">Signal</keyword>
<evidence type="ECO:0000313" key="4">
    <source>
        <dbReference type="Proteomes" id="UP000064967"/>
    </source>
</evidence>
<organism evidence="3 4">
    <name type="scientific">Labilithrix luteola</name>
    <dbReference type="NCBI Taxonomy" id="1391654"/>
    <lineage>
        <taxon>Bacteria</taxon>
        <taxon>Pseudomonadati</taxon>
        <taxon>Myxococcota</taxon>
        <taxon>Polyangia</taxon>
        <taxon>Polyangiales</taxon>
        <taxon>Labilitrichaceae</taxon>
        <taxon>Labilithrix</taxon>
    </lineage>
</organism>
<evidence type="ECO:0000256" key="1">
    <source>
        <dbReference type="SAM" id="SignalP"/>
    </source>
</evidence>
<dbReference type="Proteomes" id="UP000064967">
    <property type="component" value="Chromosome"/>
</dbReference>
<feature type="chain" id="PRO_5005466367" description="IgGFc-binding protein N-terminal domain-containing protein" evidence="1">
    <location>
        <begin position="24"/>
        <end position="607"/>
    </location>
</feature>
<dbReference type="EMBL" id="CP012333">
    <property type="protein sequence ID" value="AKU95206.1"/>
    <property type="molecule type" value="Genomic_DNA"/>
</dbReference>
<dbReference type="RefSeq" id="WP_146646693.1">
    <property type="nucleotide sequence ID" value="NZ_CP012333.1"/>
</dbReference>
<dbReference type="KEGG" id="llu:AKJ09_01870"/>
<feature type="domain" description="IgGFc-binding protein N-terminal" evidence="2">
    <location>
        <begin position="242"/>
        <end position="580"/>
    </location>
</feature>